<sequence length="511" mass="57926">MFLLNECKAKNSGVFVQAAAPELGPEDAYGVWRIDDTDNSFSTQPFRIRYARQDVLLSLMISFNLSLRKYEVPLSLSLGGLSTSAIILKFELMYAPMLENGSELQASLDACPASVHEFRIPPKALLGLHSYCPVHFDSFHAVLVDISIHITLLRAGIHAPSSKVPSNFHAVEDVAGENLDGSIQGMGHVADLKQVFKALFAARDRLLEELQKLSKEINQTIDLTDFISKLNDTKLIHTSLQADVVTTDAQPSGQVSGEPQSGLEKANGIVELRSDRPLNSLSKDDLLNSFHLLGNQILYLWNTFLNFHRRGATLFRFKNMWLKEEGVKDLMKRWWMRFSVRGSYRFILAEEVVAREESRVKFHKWALMEEMSWRQKSREVRLKEASFLVLVNNTSSSFFPSSRDPLSPYLFVLAMEAVNCLLRKVRDGDFLFGFKVNGRDELEVSHLLFGDNTLVLYEASLAQMTDLSWLLMWFKVISSLKINLIKSKLIPVGRMENLDGLAFESTTFYKI</sequence>
<dbReference type="AlphaFoldDB" id="A0A438E344"/>
<organism evidence="2 3">
    <name type="scientific">Vitis vinifera</name>
    <name type="common">Grape</name>
    <dbReference type="NCBI Taxonomy" id="29760"/>
    <lineage>
        <taxon>Eukaryota</taxon>
        <taxon>Viridiplantae</taxon>
        <taxon>Streptophyta</taxon>
        <taxon>Embryophyta</taxon>
        <taxon>Tracheophyta</taxon>
        <taxon>Spermatophyta</taxon>
        <taxon>Magnoliopsida</taxon>
        <taxon>eudicotyledons</taxon>
        <taxon>Gunneridae</taxon>
        <taxon>Pentapetalae</taxon>
        <taxon>rosids</taxon>
        <taxon>Vitales</taxon>
        <taxon>Vitaceae</taxon>
        <taxon>Viteae</taxon>
        <taxon>Vitis</taxon>
    </lineage>
</organism>
<dbReference type="InterPro" id="IPR022122">
    <property type="entry name" value="DUF3657"/>
</dbReference>
<name>A0A438E344_VITVI</name>
<dbReference type="Pfam" id="PF12394">
    <property type="entry name" value="DUF3657"/>
    <property type="match status" value="1"/>
</dbReference>
<gene>
    <name evidence="2" type="ORF">CK203_093303</name>
</gene>
<dbReference type="EMBL" id="QGNW01001416">
    <property type="protein sequence ID" value="RVW42040.1"/>
    <property type="molecule type" value="Genomic_DNA"/>
</dbReference>
<comment type="caution">
    <text evidence="2">The sequence shown here is derived from an EMBL/GenBank/DDBJ whole genome shotgun (WGS) entry which is preliminary data.</text>
</comment>
<feature type="coiled-coil region" evidence="1">
    <location>
        <begin position="196"/>
        <end position="223"/>
    </location>
</feature>
<proteinExistence type="predicted"/>
<reference evidence="2 3" key="1">
    <citation type="journal article" date="2018" name="PLoS Genet.">
        <title>Population sequencing reveals clonal diversity and ancestral inbreeding in the grapevine cultivar Chardonnay.</title>
        <authorList>
            <person name="Roach M.J."/>
            <person name="Johnson D.L."/>
            <person name="Bohlmann J."/>
            <person name="van Vuuren H.J."/>
            <person name="Jones S.J."/>
            <person name="Pretorius I.S."/>
            <person name="Schmidt S.A."/>
            <person name="Borneman A.R."/>
        </authorList>
    </citation>
    <scope>NUCLEOTIDE SEQUENCE [LARGE SCALE GENOMIC DNA]</scope>
    <source>
        <strain evidence="3">cv. Chardonnay</strain>
        <tissue evidence="2">Leaf</tissue>
    </source>
</reference>
<protein>
    <submittedName>
        <fullName evidence="2">Uncharacterized protein</fullName>
    </submittedName>
</protein>
<accession>A0A438E344</accession>
<keyword evidence="1" id="KW-0175">Coiled coil</keyword>
<dbReference type="Proteomes" id="UP000288805">
    <property type="component" value="Unassembled WGS sequence"/>
</dbReference>
<evidence type="ECO:0000313" key="2">
    <source>
        <dbReference type="EMBL" id="RVW42040.1"/>
    </source>
</evidence>
<evidence type="ECO:0000256" key="1">
    <source>
        <dbReference type="SAM" id="Coils"/>
    </source>
</evidence>
<evidence type="ECO:0000313" key="3">
    <source>
        <dbReference type="Proteomes" id="UP000288805"/>
    </source>
</evidence>